<feature type="compositionally biased region" description="Basic and acidic residues" evidence="2">
    <location>
        <begin position="297"/>
        <end position="315"/>
    </location>
</feature>
<dbReference type="Pfam" id="PF13300">
    <property type="entry name" value="DUF4078"/>
    <property type="match status" value="1"/>
</dbReference>
<feature type="region of interest" description="Disordered" evidence="2">
    <location>
        <begin position="122"/>
        <end position="153"/>
    </location>
</feature>
<proteinExistence type="predicted"/>
<keyword evidence="4" id="KW-1185">Reference proteome</keyword>
<comment type="caution">
    <text evidence="3">The sequence shown here is derived from an EMBL/GenBank/DDBJ whole genome shotgun (WGS) entry which is preliminary data.</text>
</comment>
<feature type="compositionally biased region" description="Basic and acidic residues" evidence="2">
    <location>
        <begin position="245"/>
        <end position="278"/>
    </location>
</feature>
<protein>
    <recommendedName>
        <fullName evidence="5">Coiled-coil domain-containing protein 174</fullName>
    </recommendedName>
</protein>
<gene>
    <name evidence="3" type="ORF">NLJ89_g7328</name>
</gene>
<feature type="compositionally biased region" description="Low complexity" evidence="2">
    <location>
        <begin position="325"/>
        <end position="346"/>
    </location>
</feature>
<evidence type="ECO:0000313" key="3">
    <source>
        <dbReference type="EMBL" id="KAJ3505603.1"/>
    </source>
</evidence>
<feature type="region of interest" description="Disordered" evidence="2">
    <location>
        <begin position="174"/>
        <end position="203"/>
    </location>
</feature>
<evidence type="ECO:0000313" key="4">
    <source>
        <dbReference type="Proteomes" id="UP001148786"/>
    </source>
</evidence>
<evidence type="ECO:0008006" key="5">
    <source>
        <dbReference type="Google" id="ProtNLM"/>
    </source>
</evidence>
<sequence>MSSSRAKAKGVSASSFFDLKAELSRQELEFARAKAEGKSLAVVGGIKRPDKKPTVWARQNKGVKARANRDVELEEISKPTLDSARAALERKAQIYEKLRRGKTGGLNDAQYDALLVDFDSNPSTSKYYQGHSSDEDESSTVPKAPTSYENDPIVEYEDEFGRIRSARRSEVPRNLVLDQEDEQEDDEDLIRNPVNHFPTYQPSEDRIAEIEKAYAEENNPLNVHYDASREVRAKGAAFYQFSGDEETRRQQMEEMKASREETERMRRDLGSEDVKPGEVEGMQDDSGNAGEGVARSRAMEKRKREIEERRKILDAKRRKLKKSGTPETSNAPTSTPTTMTTTTTTSGEERGKTTSSVSDDPLPLWIRLESPASKCRSLRRVRVTHLKEKQRKAKSTASTFRSRFIPCSARRRVPRLKNQEVIWFRPRVYTTGLVHQPYRVLKRNQALAHPYPTSPSAFGPSFLAISFMNVALRAKNFEATGHPGLNMALM</sequence>
<reference evidence="3" key="1">
    <citation type="submission" date="2022-07" db="EMBL/GenBank/DDBJ databases">
        <title>Genome Sequence of Agrocybe chaxingu.</title>
        <authorList>
            <person name="Buettner E."/>
        </authorList>
    </citation>
    <scope>NUCLEOTIDE SEQUENCE</scope>
    <source>
        <strain evidence="3">MP-N11</strain>
    </source>
</reference>
<dbReference type="PANTHER" id="PTHR15885:SF1">
    <property type="entry name" value="COILED-COIL DOMAIN-CONTAINING PROTEIN 174"/>
    <property type="match status" value="1"/>
</dbReference>
<organism evidence="3 4">
    <name type="scientific">Agrocybe chaxingu</name>
    <dbReference type="NCBI Taxonomy" id="84603"/>
    <lineage>
        <taxon>Eukaryota</taxon>
        <taxon>Fungi</taxon>
        <taxon>Dikarya</taxon>
        <taxon>Basidiomycota</taxon>
        <taxon>Agaricomycotina</taxon>
        <taxon>Agaricomycetes</taxon>
        <taxon>Agaricomycetidae</taxon>
        <taxon>Agaricales</taxon>
        <taxon>Agaricineae</taxon>
        <taxon>Strophariaceae</taxon>
        <taxon>Agrocybe</taxon>
    </lineage>
</organism>
<evidence type="ECO:0000256" key="2">
    <source>
        <dbReference type="SAM" id="MobiDB-lite"/>
    </source>
</evidence>
<evidence type="ECO:0000256" key="1">
    <source>
        <dbReference type="ARBA" id="ARBA00023054"/>
    </source>
</evidence>
<dbReference type="InterPro" id="IPR025066">
    <property type="entry name" value="CCDC174-like"/>
</dbReference>
<dbReference type="Proteomes" id="UP001148786">
    <property type="component" value="Unassembled WGS sequence"/>
</dbReference>
<feature type="region of interest" description="Disordered" evidence="2">
    <location>
        <begin position="242"/>
        <end position="360"/>
    </location>
</feature>
<name>A0A9W8MRV2_9AGAR</name>
<dbReference type="GO" id="GO:0005634">
    <property type="term" value="C:nucleus"/>
    <property type="evidence" value="ECO:0007669"/>
    <property type="project" value="TreeGrafter"/>
</dbReference>
<feature type="compositionally biased region" description="Polar residues" evidence="2">
    <location>
        <begin position="122"/>
        <end position="131"/>
    </location>
</feature>
<dbReference type="PANTHER" id="PTHR15885">
    <property type="entry name" value="COILED-COIL DOMAIN-CONTAINING PROTEIN 174"/>
    <property type="match status" value="1"/>
</dbReference>
<keyword evidence="1" id="KW-0175">Coiled coil</keyword>
<accession>A0A9W8MRV2</accession>
<dbReference type="AlphaFoldDB" id="A0A9W8MRV2"/>
<dbReference type="OrthoDB" id="333551at2759"/>
<dbReference type="EMBL" id="JANKHO010000863">
    <property type="protein sequence ID" value="KAJ3505603.1"/>
    <property type="molecule type" value="Genomic_DNA"/>
</dbReference>
<feature type="compositionally biased region" description="Acidic residues" evidence="2">
    <location>
        <begin position="178"/>
        <end position="188"/>
    </location>
</feature>